<dbReference type="PANTHER" id="PTHR31379">
    <property type="entry name" value="F-BOX C PROTEIN-RELATED-RELATED"/>
    <property type="match status" value="1"/>
</dbReference>
<protein>
    <recommendedName>
        <fullName evidence="4">F-box domain-containing protein</fullName>
    </recommendedName>
</protein>
<sequence>MATPPTKPLSYDPLKRLLQYLDPNIRFKLARRCPSIRSMEKLIPLTIDTLKFDETAVTVNNTRYHLDLAVIYDVPNVMYEDVPNVVKFVTHDVDSYGELKDFSHVMKPGDIDLRRDAERRERDREREEARIRREEQRIHDEAFEARLELMGWEARRLQEQQEEDDSEETRNEIRELRMEHGRLRREHDRERRDRARRNRPRGNGRRVQTDTVYLNLVQMDETRMRHHREEARRIRPHDSDRMFLQQIDESNDPFYFEEMHYRGFTKLYKAVKYFNEKLFGGRTDVSVKKFVLEKHGIYRFPRNFKVKVCKEMEFAGTFDFERLNQVIAPDNYATTTVTINVKENDERNWEQHAIRTAKMLKIQDHTIGNTDFLQELQNKDVMFFQKNHTYPINDLIRHWRRNGKPVGTKYIIGHQHLKSVQKTLNSVKHTFKVERNQRRALVLSMRKWNTQLKVYWERVLPVREDSDFPYLLVLKVEDAS</sequence>
<dbReference type="InterPro" id="IPR021942">
    <property type="entry name" value="DUF3557"/>
</dbReference>
<evidence type="ECO:0000313" key="3">
    <source>
        <dbReference type="Proteomes" id="UP000008068"/>
    </source>
</evidence>
<keyword evidence="3" id="KW-1185">Reference proteome</keyword>
<evidence type="ECO:0008006" key="4">
    <source>
        <dbReference type="Google" id="ProtNLM"/>
    </source>
</evidence>
<reference evidence="3" key="1">
    <citation type="submission" date="2011-07" db="EMBL/GenBank/DDBJ databases">
        <authorList>
            <consortium name="Caenorhabditis brenneri Sequencing and Analysis Consortium"/>
            <person name="Wilson R.K."/>
        </authorList>
    </citation>
    <scope>NUCLEOTIDE SEQUENCE [LARGE SCALE GENOMIC DNA]</scope>
    <source>
        <strain evidence="3">PB2801</strain>
    </source>
</reference>
<organism evidence="3">
    <name type="scientific">Caenorhabditis brenneri</name>
    <name type="common">Nematode worm</name>
    <dbReference type="NCBI Taxonomy" id="135651"/>
    <lineage>
        <taxon>Eukaryota</taxon>
        <taxon>Metazoa</taxon>
        <taxon>Ecdysozoa</taxon>
        <taxon>Nematoda</taxon>
        <taxon>Chromadorea</taxon>
        <taxon>Rhabditida</taxon>
        <taxon>Rhabditina</taxon>
        <taxon>Rhabditomorpha</taxon>
        <taxon>Rhabditoidea</taxon>
        <taxon>Rhabditidae</taxon>
        <taxon>Peloderinae</taxon>
        <taxon>Caenorhabditis</taxon>
    </lineage>
</organism>
<feature type="region of interest" description="Disordered" evidence="1">
    <location>
        <begin position="184"/>
        <end position="207"/>
    </location>
</feature>
<name>G0MDP8_CAEBE</name>
<dbReference type="FunCoup" id="G0MDP8">
    <property type="interactions" value="508"/>
</dbReference>
<dbReference type="InParanoid" id="G0MDP8"/>
<accession>G0MDP8</accession>
<dbReference type="EMBL" id="GL379790">
    <property type="protein sequence ID" value="EGT49801.1"/>
    <property type="molecule type" value="Genomic_DNA"/>
</dbReference>
<dbReference type="PANTHER" id="PTHR31379:SF1">
    <property type="entry name" value="F-BOX C PROTEIN-RELATED"/>
    <property type="match status" value="1"/>
</dbReference>
<feature type="compositionally biased region" description="Basic residues" evidence="1">
    <location>
        <begin position="194"/>
        <end position="204"/>
    </location>
</feature>
<dbReference type="HOGENOM" id="CLU_042576_0_1_1"/>
<evidence type="ECO:0000256" key="1">
    <source>
        <dbReference type="SAM" id="MobiDB-lite"/>
    </source>
</evidence>
<evidence type="ECO:0000313" key="2">
    <source>
        <dbReference type="EMBL" id="EGT49801.1"/>
    </source>
</evidence>
<feature type="compositionally biased region" description="Basic and acidic residues" evidence="1">
    <location>
        <begin position="184"/>
        <end position="193"/>
    </location>
</feature>
<proteinExistence type="predicted"/>
<dbReference type="Proteomes" id="UP000008068">
    <property type="component" value="Unassembled WGS sequence"/>
</dbReference>
<gene>
    <name evidence="2" type="ORF">CAEBREN_05158</name>
</gene>
<dbReference type="Pfam" id="PF12078">
    <property type="entry name" value="DUF3557"/>
    <property type="match status" value="1"/>
</dbReference>
<dbReference type="AlphaFoldDB" id="G0MDP8"/>